<evidence type="ECO:0000256" key="1">
    <source>
        <dbReference type="ARBA" id="ARBA00004141"/>
    </source>
</evidence>
<reference evidence="8" key="1">
    <citation type="submission" date="2018-08" db="EMBL/GenBank/DDBJ databases">
        <authorList>
            <person name="Chevrot R."/>
        </authorList>
    </citation>
    <scope>NUCLEOTIDE SEQUENCE [LARGE SCALE GENOMIC DNA]</scope>
</reference>
<dbReference type="GO" id="GO:0016020">
    <property type="term" value="C:membrane"/>
    <property type="evidence" value="ECO:0007669"/>
    <property type="project" value="UniProtKB-SubCell"/>
</dbReference>
<evidence type="ECO:0000256" key="5">
    <source>
        <dbReference type="SAM" id="Phobius"/>
    </source>
</evidence>
<keyword evidence="2 5" id="KW-0812">Transmembrane</keyword>
<keyword evidence="3 5" id="KW-1133">Transmembrane helix</keyword>
<gene>
    <name evidence="7" type="ORF">PBLR_14411</name>
</gene>
<feature type="transmembrane region" description="Helical" evidence="5">
    <location>
        <begin position="179"/>
        <end position="200"/>
    </location>
</feature>
<comment type="subcellular location">
    <subcellularLocation>
        <location evidence="1">Membrane</location>
        <topology evidence="1">Multi-pass membrane protein</topology>
    </subcellularLocation>
</comment>
<sequence>MVQPNIIDFNHQRRASAIRIDHLLKSLLHTLFSFEMLFVIFLFAGVFKSDPRFSWVPMDITMLTLGLGVLVSIFVLMKRKFIVLWDSYMVTALYLLFAAYAMLSLIWSPSQIYATDKVSKMLTLVLWSIIGSSWIIASEPKRVQRFIMALGIFSLWIAGEGILTYAASGGKGFVNVMGGTYLGAGQISSLGAIVFMWQLLFGQREALYKLFSLFSFGICMFHLFVGGGRGPLLATFLSLLLPMLYSIRLEHNRMYVRRYSLLLLAMIAGAISTAVIWSASPNPPQTLLRLSLLMPGSDGIGGSASARVSYAGEAGDYWLRSPLRGNGIGSWPVLSQMDDFRDYPHNLFIEVMVELGGIGLLLLALLIGITIRYAILILKSAQSERWIVLVMIFIAMLFNVTVSGDIPDNRAFFAVIGLLPVITKAGLLAAREEEHSIAHR</sequence>
<feature type="transmembrane region" description="Helical" evidence="5">
    <location>
        <begin position="347"/>
        <end position="374"/>
    </location>
</feature>
<evidence type="ECO:0000256" key="2">
    <source>
        <dbReference type="ARBA" id="ARBA00022692"/>
    </source>
</evidence>
<dbReference type="RefSeq" id="WP_138187956.1">
    <property type="nucleotide sequence ID" value="NZ_LS992241.1"/>
</dbReference>
<feature type="transmembrane region" description="Helical" evidence="5">
    <location>
        <begin position="146"/>
        <end position="167"/>
    </location>
</feature>
<keyword evidence="4 5" id="KW-0472">Membrane</keyword>
<evidence type="ECO:0000259" key="6">
    <source>
        <dbReference type="Pfam" id="PF04932"/>
    </source>
</evidence>
<proteinExistence type="predicted"/>
<evidence type="ECO:0000313" key="8">
    <source>
        <dbReference type="Proteomes" id="UP000304148"/>
    </source>
</evidence>
<dbReference type="PANTHER" id="PTHR37422">
    <property type="entry name" value="TEICHURONIC ACID BIOSYNTHESIS PROTEIN TUAE"/>
    <property type="match status" value="1"/>
</dbReference>
<evidence type="ECO:0000256" key="3">
    <source>
        <dbReference type="ARBA" id="ARBA00022989"/>
    </source>
</evidence>
<dbReference type="Pfam" id="PF04932">
    <property type="entry name" value="Wzy_C"/>
    <property type="match status" value="1"/>
</dbReference>
<feature type="transmembrane region" description="Helical" evidence="5">
    <location>
        <begin position="27"/>
        <end position="47"/>
    </location>
</feature>
<dbReference type="InterPro" id="IPR007016">
    <property type="entry name" value="O-antigen_ligase-rel_domated"/>
</dbReference>
<feature type="transmembrane region" description="Helical" evidence="5">
    <location>
        <begin position="259"/>
        <end position="279"/>
    </location>
</feature>
<dbReference type="Proteomes" id="UP000304148">
    <property type="component" value="Chromosome"/>
</dbReference>
<feature type="transmembrane region" description="Helical" evidence="5">
    <location>
        <begin position="88"/>
        <end position="107"/>
    </location>
</feature>
<evidence type="ECO:0000256" key="4">
    <source>
        <dbReference type="ARBA" id="ARBA00023136"/>
    </source>
</evidence>
<name>A0A383RI17_PAEAL</name>
<organism evidence="7 8">
    <name type="scientific">Paenibacillus alvei</name>
    <name type="common">Bacillus alvei</name>
    <dbReference type="NCBI Taxonomy" id="44250"/>
    <lineage>
        <taxon>Bacteria</taxon>
        <taxon>Bacillati</taxon>
        <taxon>Bacillota</taxon>
        <taxon>Bacilli</taxon>
        <taxon>Bacillales</taxon>
        <taxon>Paenibacillaceae</taxon>
        <taxon>Paenibacillus</taxon>
    </lineage>
</organism>
<dbReference type="PANTHER" id="PTHR37422:SF17">
    <property type="entry name" value="O-ANTIGEN LIGASE"/>
    <property type="match status" value="1"/>
</dbReference>
<accession>A0A383RI17</accession>
<feature type="transmembrane region" description="Helical" evidence="5">
    <location>
        <begin position="207"/>
        <end position="225"/>
    </location>
</feature>
<dbReference type="EMBL" id="LS992241">
    <property type="protein sequence ID" value="SYX85989.1"/>
    <property type="molecule type" value="Genomic_DNA"/>
</dbReference>
<keyword evidence="7" id="KW-0436">Ligase</keyword>
<dbReference type="GO" id="GO:0016874">
    <property type="term" value="F:ligase activity"/>
    <property type="evidence" value="ECO:0007669"/>
    <property type="project" value="UniProtKB-KW"/>
</dbReference>
<feature type="transmembrane region" description="Helical" evidence="5">
    <location>
        <begin position="53"/>
        <end position="76"/>
    </location>
</feature>
<dbReference type="AlphaFoldDB" id="A0A383RI17"/>
<protein>
    <submittedName>
        <fullName evidence="7">O-antigen ligase</fullName>
    </submittedName>
</protein>
<feature type="domain" description="O-antigen ligase-related" evidence="6">
    <location>
        <begin position="216"/>
        <end position="363"/>
    </location>
</feature>
<feature type="transmembrane region" description="Helical" evidence="5">
    <location>
        <begin position="386"/>
        <end position="404"/>
    </location>
</feature>
<feature type="transmembrane region" description="Helical" evidence="5">
    <location>
        <begin position="410"/>
        <end position="430"/>
    </location>
</feature>
<evidence type="ECO:0000313" key="7">
    <source>
        <dbReference type="EMBL" id="SYX85989.1"/>
    </source>
</evidence>
<feature type="transmembrane region" description="Helical" evidence="5">
    <location>
        <begin position="231"/>
        <end position="247"/>
    </location>
</feature>
<dbReference type="InterPro" id="IPR051533">
    <property type="entry name" value="WaaL-like"/>
</dbReference>
<feature type="transmembrane region" description="Helical" evidence="5">
    <location>
        <begin position="119"/>
        <end position="137"/>
    </location>
</feature>